<evidence type="ECO:0000259" key="2">
    <source>
        <dbReference type="Pfam" id="PF11160"/>
    </source>
</evidence>
<evidence type="ECO:0000313" key="4">
    <source>
        <dbReference type="Proteomes" id="UP000076580"/>
    </source>
</evidence>
<organism evidence="3 4">
    <name type="scientific">Drechmeria coniospora</name>
    <name type="common">Nematophagous fungus</name>
    <name type="synonym">Meria coniospora</name>
    <dbReference type="NCBI Taxonomy" id="98403"/>
    <lineage>
        <taxon>Eukaryota</taxon>
        <taxon>Fungi</taxon>
        <taxon>Dikarya</taxon>
        <taxon>Ascomycota</taxon>
        <taxon>Pezizomycotina</taxon>
        <taxon>Sordariomycetes</taxon>
        <taxon>Hypocreomycetidae</taxon>
        <taxon>Hypocreales</taxon>
        <taxon>Ophiocordycipitaceae</taxon>
        <taxon>Drechmeria</taxon>
    </lineage>
</organism>
<feature type="domain" description="Hypervirulence associated protein TUDOR" evidence="2">
    <location>
        <begin position="226"/>
        <end position="287"/>
    </location>
</feature>
<keyword evidence="4" id="KW-1185">Reference proteome</keyword>
<feature type="compositionally biased region" description="Polar residues" evidence="1">
    <location>
        <begin position="251"/>
        <end position="261"/>
    </location>
</feature>
<gene>
    <name evidence="3" type="ORF">DCS_06064</name>
</gene>
<comment type="caution">
    <text evidence="3">The sequence shown here is derived from an EMBL/GenBank/DDBJ whole genome shotgun (WGS) entry which is preliminary data.</text>
</comment>
<dbReference type="InParanoid" id="A0A151GAK2"/>
<dbReference type="STRING" id="98403.A0A151GAK2"/>
<accession>A0A151GAK2</accession>
<name>A0A151GAK2_DRECN</name>
<dbReference type="EMBL" id="LAYC01000003">
    <property type="protein sequence ID" value="KYK54108.1"/>
    <property type="molecule type" value="Genomic_DNA"/>
</dbReference>
<dbReference type="GO" id="GO:0003677">
    <property type="term" value="F:DNA binding"/>
    <property type="evidence" value="ECO:0007669"/>
    <property type="project" value="UniProtKB-KW"/>
</dbReference>
<keyword evidence="3" id="KW-0238">DNA-binding</keyword>
<dbReference type="Pfam" id="PF11338">
    <property type="entry name" value="DUF3140"/>
    <property type="match status" value="1"/>
</dbReference>
<feature type="compositionally biased region" description="Basic and acidic residues" evidence="1">
    <location>
        <begin position="133"/>
        <end position="170"/>
    </location>
</feature>
<dbReference type="InterPro" id="IPR021487">
    <property type="entry name" value="DUF3140"/>
</dbReference>
<dbReference type="InterPro" id="IPR021331">
    <property type="entry name" value="Hva1_TUDOR"/>
</dbReference>
<dbReference type="GeneID" id="63718707"/>
<dbReference type="Pfam" id="PF11160">
    <property type="entry name" value="Hva1_TUDOR"/>
    <property type="match status" value="1"/>
</dbReference>
<dbReference type="RefSeq" id="XP_040653460.1">
    <property type="nucleotide sequence ID" value="XM_040803356.1"/>
</dbReference>
<dbReference type="PANTHER" id="PTHR40630:SF1">
    <property type="entry name" value="DNA-BINDING PROTEIN"/>
    <property type="match status" value="1"/>
</dbReference>
<feature type="compositionally biased region" description="Acidic residues" evidence="1">
    <location>
        <begin position="177"/>
        <end position="190"/>
    </location>
</feature>
<proteinExistence type="predicted"/>
<dbReference type="AlphaFoldDB" id="A0A151GAK2"/>
<evidence type="ECO:0000256" key="1">
    <source>
        <dbReference type="SAM" id="MobiDB-lite"/>
    </source>
</evidence>
<evidence type="ECO:0000313" key="3">
    <source>
        <dbReference type="EMBL" id="KYK54108.1"/>
    </source>
</evidence>
<feature type="region of interest" description="Disordered" evidence="1">
    <location>
        <begin position="123"/>
        <end position="288"/>
    </location>
</feature>
<sequence length="288" mass="31366">MKDQHTVVEEFHELVNMTASELETWLQSNQSQAAGWFKNEGHGESVGHESGGHILDILKSNPQKKAENYSEEQVQHMRKVVSYCKRHLAREARGHGGKSAAEVKKTKSYASLKNWGHDLLKKRKASKGATDNGNDRSDGGQEHTGDKRKAPSDSTKESKKRETEQGKAGDGKAGTEGAEEPSEDSAESESESNGKGTSKNQDGKDEEEESRSDSSVDRPANGPEVGETVSWNWGSGEAHGRVLHVKEEKTTITTKNGNRVSRSGDAEDPAVVLDTGRSKAVKSAHELH</sequence>
<feature type="compositionally biased region" description="Basic and acidic residues" evidence="1">
    <location>
        <begin position="238"/>
        <end position="250"/>
    </location>
</feature>
<dbReference type="PANTHER" id="PTHR40630">
    <property type="entry name" value="POSSIBLE DNA-BINDING PROTEIN"/>
    <property type="match status" value="1"/>
</dbReference>
<reference evidence="3 4" key="1">
    <citation type="journal article" date="2016" name="Sci. Rep.">
        <title>Insights into Adaptations to a Near-Obligate Nematode Endoparasitic Lifestyle from the Finished Genome of Drechmeria coniospora.</title>
        <authorList>
            <person name="Zhang L."/>
            <person name="Zhou Z."/>
            <person name="Guo Q."/>
            <person name="Fokkens L."/>
            <person name="Miskei M."/>
            <person name="Pocsi I."/>
            <person name="Zhang W."/>
            <person name="Chen M."/>
            <person name="Wang L."/>
            <person name="Sun Y."/>
            <person name="Donzelli B.G."/>
            <person name="Gibson D.M."/>
            <person name="Nelson D.R."/>
            <person name="Luo J.G."/>
            <person name="Rep M."/>
            <person name="Liu H."/>
            <person name="Yang S."/>
            <person name="Wang J."/>
            <person name="Krasnoff S.B."/>
            <person name="Xu Y."/>
            <person name="Molnar I."/>
            <person name="Lin M."/>
        </authorList>
    </citation>
    <scope>NUCLEOTIDE SEQUENCE [LARGE SCALE GENOMIC DNA]</scope>
    <source>
        <strain evidence="3 4">ARSEF 6962</strain>
    </source>
</reference>
<dbReference type="Proteomes" id="UP000076580">
    <property type="component" value="Chromosome 03"/>
</dbReference>
<protein>
    <submittedName>
        <fullName evidence="3">DNA-binding protein</fullName>
    </submittedName>
</protein>